<name>A0A2J6Q1Z5_9HELO</name>
<evidence type="ECO:0000256" key="1">
    <source>
        <dbReference type="SAM" id="Phobius"/>
    </source>
</evidence>
<feature type="transmembrane region" description="Helical" evidence="1">
    <location>
        <begin position="450"/>
        <end position="471"/>
    </location>
</feature>
<keyword evidence="1" id="KW-0472">Membrane</keyword>
<evidence type="ECO:0008006" key="4">
    <source>
        <dbReference type="Google" id="ProtNLM"/>
    </source>
</evidence>
<dbReference type="OrthoDB" id="5428055at2759"/>
<evidence type="ECO:0000313" key="2">
    <source>
        <dbReference type="EMBL" id="PMD20301.1"/>
    </source>
</evidence>
<feature type="transmembrane region" description="Helical" evidence="1">
    <location>
        <begin position="483"/>
        <end position="503"/>
    </location>
</feature>
<dbReference type="GO" id="GO:0046873">
    <property type="term" value="F:metal ion transmembrane transporter activity"/>
    <property type="evidence" value="ECO:0007669"/>
    <property type="project" value="InterPro"/>
</dbReference>
<reference evidence="2 3" key="1">
    <citation type="submission" date="2016-05" db="EMBL/GenBank/DDBJ databases">
        <title>A degradative enzymes factory behind the ericoid mycorrhizal symbiosis.</title>
        <authorList>
            <consortium name="DOE Joint Genome Institute"/>
            <person name="Martino E."/>
            <person name="Morin E."/>
            <person name="Grelet G."/>
            <person name="Kuo A."/>
            <person name="Kohler A."/>
            <person name="Daghino S."/>
            <person name="Barry K."/>
            <person name="Choi C."/>
            <person name="Cichocki N."/>
            <person name="Clum A."/>
            <person name="Copeland A."/>
            <person name="Hainaut M."/>
            <person name="Haridas S."/>
            <person name="Labutti K."/>
            <person name="Lindquist E."/>
            <person name="Lipzen A."/>
            <person name="Khouja H.-R."/>
            <person name="Murat C."/>
            <person name="Ohm R."/>
            <person name="Olson A."/>
            <person name="Spatafora J."/>
            <person name="Veneault-Fourrey C."/>
            <person name="Henrissat B."/>
            <person name="Grigoriev I."/>
            <person name="Martin F."/>
            <person name="Perotto S."/>
        </authorList>
    </citation>
    <scope>NUCLEOTIDE SEQUENCE [LARGE SCALE GENOMIC DNA]</scope>
    <source>
        <strain evidence="2 3">UAMH 7357</strain>
    </source>
</reference>
<dbReference type="Proteomes" id="UP000235672">
    <property type="component" value="Unassembled WGS sequence"/>
</dbReference>
<dbReference type="GO" id="GO:0016020">
    <property type="term" value="C:membrane"/>
    <property type="evidence" value="ECO:0007669"/>
    <property type="project" value="InterPro"/>
</dbReference>
<dbReference type="STRING" id="1745343.A0A2J6Q1Z5"/>
<keyword evidence="1" id="KW-1133">Transmembrane helix</keyword>
<dbReference type="EMBL" id="KZ613485">
    <property type="protein sequence ID" value="PMD20301.1"/>
    <property type="molecule type" value="Genomic_DNA"/>
</dbReference>
<keyword evidence="1" id="KW-0812">Transmembrane</keyword>
<proteinExistence type="predicted"/>
<dbReference type="Pfam" id="PF01544">
    <property type="entry name" value="CorA"/>
    <property type="match status" value="1"/>
</dbReference>
<dbReference type="AlphaFoldDB" id="A0A2J6Q1Z5"/>
<evidence type="ECO:0000313" key="3">
    <source>
        <dbReference type="Proteomes" id="UP000235672"/>
    </source>
</evidence>
<gene>
    <name evidence="2" type="ORF">NA56DRAFT_689788</name>
</gene>
<organism evidence="2 3">
    <name type="scientific">Hyaloscypha hepaticicola</name>
    <dbReference type="NCBI Taxonomy" id="2082293"/>
    <lineage>
        <taxon>Eukaryota</taxon>
        <taxon>Fungi</taxon>
        <taxon>Dikarya</taxon>
        <taxon>Ascomycota</taxon>
        <taxon>Pezizomycotina</taxon>
        <taxon>Leotiomycetes</taxon>
        <taxon>Helotiales</taxon>
        <taxon>Hyaloscyphaceae</taxon>
        <taxon>Hyaloscypha</taxon>
    </lineage>
</organism>
<protein>
    <recommendedName>
        <fullName evidence="4">Cora-domain-containing protein</fullName>
    </recommendedName>
</protein>
<keyword evidence="3" id="KW-1185">Reference proteome</keyword>
<dbReference type="InterPro" id="IPR002523">
    <property type="entry name" value="MgTranspt_CorA/ZnTranspt_ZntB"/>
</dbReference>
<dbReference type="Gene3D" id="1.20.58.340">
    <property type="entry name" value="Magnesium transport protein CorA, transmembrane region"/>
    <property type="match status" value="1"/>
</dbReference>
<accession>A0A2J6Q1Z5</accession>
<sequence length="522" mass="59502">MMSDESAAQLTREKPTYIDAVNALTDRFPILFYVSDFVKRHIGQPAYPVRAAVLGFTEGKVRKIDFGGKGRESSYNKLHAYLSSTSSDCQYRLYIIEDLDAAFIELLGAYLNVDGTVFGSQIRDTHFSGGWEHGHQPQLPSFQDPRASFTLRYYEARYFDDGSLPDFSASVRTSGNLSRRILLGKGRRNKFSGNVGLLRTRNYDGQIGLIRRNASFWSRVETNGSWNGTILVDPPVQGIIRNSPSGPLVTHVPSYSYQGGYRDFTKWPASLDSVLPNIRGPHRISLFDDISYYWTEVATSAEISLALTNPYNSTLFLRNIIASTWMNTNEYIQAILSELETKLWEIERMISPELSHAEKDSYMDDFTIALNEVNTMRRRLTWFINEMKVNCEALGTSADLPDRSKQSGDFVAIYDRLVSYQNWAERLMNVITTSVNLMEMEKSLADSKSLARLTVLGFFFIPLSFSATIFSMGGEFLVGQSKFWIYFAVSVPLTFLVFALAFGKWRIWWNDLMFRVIKTKRE</sequence>